<dbReference type="Proteomes" id="UP000091857">
    <property type="component" value="Chromosome 8"/>
</dbReference>
<proteinExistence type="predicted"/>
<accession>A0ACB7HBU6</accession>
<sequence>MHTQTERNTLSIEKPSGLLCITLTKMPCWKVLFLLFFIPLLLIFLISPSTVSSYSLDVKVSSSVKVNLSVYYETLCPSCANFIVKNLMSIFNDGLFDIINLRMVPWGNAHMNRVNNTIVCQNGLDECELNTIQACAINVFRDVNKYYGLIFCMEFLAIEGRHQNWQTCFDSLGLSAKSVLKCYNNGTGTKLEVEHGYETAHLDPPQSFLPWVVVNYQPLGNDYNNFTTYVCNAYKGIVKPSVCKLPAANISSMRKASAVHPVFHRGEAKNLTSLGTMKIISRSRKAFQKGFFGFRG</sequence>
<evidence type="ECO:0000313" key="1">
    <source>
        <dbReference type="EMBL" id="KAG8649460.1"/>
    </source>
</evidence>
<dbReference type="EMBL" id="CM004394">
    <property type="protein sequence ID" value="KAG8649460.1"/>
    <property type="molecule type" value="Genomic_DNA"/>
</dbReference>
<organism evidence="1 2">
    <name type="scientific">Manihot esculenta</name>
    <name type="common">Cassava</name>
    <name type="synonym">Jatropha manihot</name>
    <dbReference type="NCBI Taxonomy" id="3983"/>
    <lineage>
        <taxon>Eukaryota</taxon>
        <taxon>Viridiplantae</taxon>
        <taxon>Streptophyta</taxon>
        <taxon>Embryophyta</taxon>
        <taxon>Tracheophyta</taxon>
        <taxon>Spermatophyta</taxon>
        <taxon>Magnoliopsida</taxon>
        <taxon>eudicotyledons</taxon>
        <taxon>Gunneridae</taxon>
        <taxon>Pentapetalae</taxon>
        <taxon>rosids</taxon>
        <taxon>fabids</taxon>
        <taxon>Malpighiales</taxon>
        <taxon>Euphorbiaceae</taxon>
        <taxon>Crotonoideae</taxon>
        <taxon>Manihoteae</taxon>
        <taxon>Manihot</taxon>
    </lineage>
</organism>
<comment type="caution">
    <text evidence="1">The sequence shown here is derived from an EMBL/GenBank/DDBJ whole genome shotgun (WGS) entry which is preliminary data.</text>
</comment>
<reference evidence="2" key="1">
    <citation type="journal article" date="2016" name="Nat. Biotechnol.">
        <title>Sequencing wild and cultivated cassava and related species reveals extensive interspecific hybridization and genetic diversity.</title>
        <authorList>
            <person name="Bredeson J.V."/>
            <person name="Lyons J.B."/>
            <person name="Prochnik S.E."/>
            <person name="Wu G.A."/>
            <person name="Ha C.M."/>
            <person name="Edsinger-Gonzales E."/>
            <person name="Grimwood J."/>
            <person name="Schmutz J."/>
            <person name="Rabbi I.Y."/>
            <person name="Egesi C."/>
            <person name="Nauluvula P."/>
            <person name="Lebot V."/>
            <person name="Ndunguru J."/>
            <person name="Mkamilo G."/>
            <person name="Bart R.S."/>
            <person name="Setter T.L."/>
            <person name="Gleadow R.M."/>
            <person name="Kulakow P."/>
            <person name="Ferguson M.E."/>
            <person name="Rounsley S."/>
            <person name="Rokhsar D.S."/>
        </authorList>
    </citation>
    <scope>NUCLEOTIDE SEQUENCE [LARGE SCALE GENOMIC DNA]</scope>
    <source>
        <strain evidence="2">cv. AM560-2</strain>
    </source>
</reference>
<name>A0ACB7HBU6_MANES</name>
<keyword evidence="2" id="KW-1185">Reference proteome</keyword>
<gene>
    <name evidence="1" type="ORF">MANES_08G095600v8</name>
</gene>
<evidence type="ECO:0000313" key="2">
    <source>
        <dbReference type="Proteomes" id="UP000091857"/>
    </source>
</evidence>
<protein>
    <submittedName>
        <fullName evidence="1">Uncharacterized protein</fullName>
    </submittedName>
</protein>